<comment type="caution">
    <text evidence="2">The sequence shown here is derived from an EMBL/GenBank/DDBJ whole genome shotgun (WGS) entry which is preliminary data.</text>
</comment>
<evidence type="ECO:0000313" key="3">
    <source>
        <dbReference type="Proteomes" id="UP001356308"/>
    </source>
</evidence>
<sequence>MKICRGSGVLENVDGTWKIAHYILSITVPNDHVAELIRIK</sequence>
<accession>A0ABU7IQX3</accession>
<dbReference type="EMBL" id="JAZDDG010000001">
    <property type="protein sequence ID" value="MEE1975063.1"/>
    <property type="molecule type" value="Genomic_DNA"/>
</dbReference>
<keyword evidence="3" id="KW-1185">Reference proteome</keyword>
<proteinExistence type="predicted"/>
<evidence type="ECO:0000259" key="1">
    <source>
        <dbReference type="Pfam" id="PF13474"/>
    </source>
</evidence>
<protein>
    <submittedName>
        <fullName evidence="2">Nuclear transport factor 2 family protein</fullName>
    </submittedName>
</protein>
<dbReference type="InterPro" id="IPR037401">
    <property type="entry name" value="SnoaL-like"/>
</dbReference>
<organism evidence="2 3">
    <name type="scientific">Maribacter cobaltidurans</name>
    <dbReference type="NCBI Taxonomy" id="1178778"/>
    <lineage>
        <taxon>Bacteria</taxon>
        <taxon>Pseudomonadati</taxon>
        <taxon>Bacteroidota</taxon>
        <taxon>Flavobacteriia</taxon>
        <taxon>Flavobacteriales</taxon>
        <taxon>Flavobacteriaceae</taxon>
        <taxon>Maribacter</taxon>
    </lineage>
</organism>
<dbReference type="Pfam" id="PF13474">
    <property type="entry name" value="SnoaL_3"/>
    <property type="match status" value="1"/>
</dbReference>
<evidence type="ECO:0000313" key="2">
    <source>
        <dbReference type="EMBL" id="MEE1975063.1"/>
    </source>
</evidence>
<gene>
    <name evidence="2" type="ORF">V1I91_03215</name>
</gene>
<feature type="domain" description="SnoaL-like" evidence="1">
    <location>
        <begin position="3"/>
        <end position="29"/>
    </location>
</feature>
<dbReference type="Proteomes" id="UP001356308">
    <property type="component" value="Unassembled WGS sequence"/>
</dbReference>
<name>A0ABU7IQX3_9FLAO</name>
<reference evidence="2 3" key="1">
    <citation type="submission" date="2024-01" db="EMBL/GenBank/DDBJ databases">
        <title>Maribacter spp. originated from different algae showed divergent polysaccharides utilization ability.</title>
        <authorList>
            <person name="Wang H."/>
            <person name="Wu Y."/>
        </authorList>
    </citation>
    <scope>NUCLEOTIDE SEQUENCE [LARGE SCALE GENOMIC DNA]</scope>
    <source>
        <strain evidence="2 3">PR1</strain>
    </source>
</reference>